<comment type="function">
    <text evidence="12 13">RNA polymerase that catalyzes the synthesis of short RNA molecules used as primers for DNA polymerase during DNA replication.</text>
</comment>
<feature type="compositionally biased region" description="Polar residues" evidence="15">
    <location>
        <begin position="98"/>
        <end position="108"/>
    </location>
</feature>
<dbReference type="InterPro" id="IPR006295">
    <property type="entry name" value="DNA_primase_DnaG"/>
</dbReference>
<dbReference type="Pfam" id="PF08278">
    <property type="entry name" value="DnaG_DnaB_bind"/>
    <property type="match status" value="1"/>
</dbReference>
<evidence type="ECO:0000313" key="18">
    <source>
        <dbReference type="Proteomes" id="UP000183339"/>
    </source>
</evidence>
<name>A0A1H9YPX5_9PROT</name>
<dbReference type="RefSeq" id="WP_074703929.1">
    <property type="nucleotide sequence ID" value="NZ_FOHI01000001.1"/>
</dbReference>
<dbReference type="Gene3D" id="1.20.50.20">
    <property type="entry name" value="DnaG, RNA polymerase domain, helical bundle"/>
    <property type="match status" value="1"/>
</dbReference>
<keyword evidence="10 12" id="KW-0238">DNA-binding</keyword>
<dbReference type="Pfam" id="PF10410">
    <property type="entry name" value="DnaB_bind"/>
    <property type="match status" value="1"/>
</dbReference>
<dbReference type="SUPFAM" id="SSF56731">
    <property type="entry name" value="DNA primase core"/>
    <property type="match status" value="1"/>
</dbReference>
<evidence type="ECO:0000256" key="14">
    <source>
        <dbReference type="PIRSR" id="PIRSR002811-1"/>
    </source>
</evidence>
<keyword evidence="4 12" id="KW-0548">Nucleotidyltransferase</keyword>
<dbReference type="InterPro" id="IPR002694">
    <property type="entry name" value="Znf_CHC2"/>
</dbReference>
<dbReference type="SUPFAM" id="SSF57783">
    <property type="entry name" value="Zinc beta-ribbon"/>
    <property type="match status" value="1"/>
</dbReference>
<dbReference type="GO" id="GO:1990077">
    <property type="term" value="C:primosome complex"/>
    <property type="evidence" value="ECO:0007669"/>
    <property type="project" value="UniProtKB-KW"/>
</dbReference>
<dbReference type="InterPro" id="IPR036977">
    <property type="entry name" value="DNA_primase_Znf_CHC2"/>
</dbReference>
<dbReference type="SMART" id="SM00766">
    <property type="entry name" value="DnaG_DnaB_bind"/>
    <property type="match status" value="1"/>
</dbReference>
<dbReference type="GO" id="GO:0003899">
    <property type="term" value="F:DNA-directed RNA polymerase activity"/>
    <property type="evidence" value="ECO:0007669"/>
    <property type="project" value="UniProtKB-UniRule"/>
</dbReference>
<dbReference type="InterPro" id="IPR006171">
    <property type="entry name" value="TOPRIM_dom"/>
</dbReference>
<keyword evidence="9" id="KW-0460">Magnesium</keyword>
<dbReference type="PROSITE" id="PS50880">
    <property type="entry name" value="TOPRIM"/>
    <property type="match status" value="1"/>
</dbReference>
<keyword evidence="5 12" id="KW-0235">DNA replication</keyword>
<comment type="cofactor">
    <cofactor evidence="12 13 14">
        <name>Zn(2+)</name>
        <dbReference type="ChEBI" id="CHEBI:29105"/>
    </cofactor>
    <text evidence="12 13 14">Binds 1 zinc ion per monomer.</text>
</comment>
<dbReference type="SMART" id="SM00493">
    <property type="entry name" value="TOPRIM"/>
    <property type="match status" value="1"/>
</dbReference>
<evidence type="ECO:0000256" key="2">
    <source>
        <dbReference type="ARBA" id="ARBA00022515"/>
    </source>
</evidence>
<evidence type="ECO:0000256" key="6">
    <source>
        <dbReference type="ARBA" id="ARBA00022723"/>
    </source>
</evidence>
<dbReference type="InterPro" id="IPR013173">
    <property type="entry name" value="DNA_primase_DnaG_DnaB-bd_dom"/>
</dbReference>
<keyword evidence="7 12" id="KW-0863">Zinc-finger</keyword>
<evidence type="ECO:0000256" key="15">
    <source>
        <dbReference type="SAM" id="MobiDB-lite"/>
    </source>
</evidence>
<evidence type="ECO:0000256" key="12">
    <source>
        <dbReference type="HAMAP-Rule" id="MF_00974"/>
    </source>
</evidence>
<evidence type="ECO:0000256" key="13">
    <source>
        <dbReference type="PIRNR" id="PIRNR002811"/>
    </source>
</evidence>
<dbReference type="FunFam" id="3.40.1360.10:FF:000002">
    <property type="entry name" value="DNA primase"/>
    <property type="match status" value="1"/>
</dbReference>
<dbReference type="InterPro" id="IPR013264">
    <property type="entry name" value="DNAG_N"/>
</dbReference>
<dbReference type="InterPro" id="IPR034151">
    <property type="entry name" value="TOPRIM_DnaG_bac"/>
</dbReference>
<dbReference type="Gene3D" id="3.40.1360.10">
    <property type="match status" value="1"/>
</dbReference>
<proteinExistence type="inferred from homology"/>
<dbReference type="PANTHER" id="PTHR30313">
    <property type="entry name" value="DNA PRIMASE"/>
    <property type="match status" value="1"/>
</dbReference>
<dbReference type="InterPro" id="IPR037068">
    <property type="entry name" value="DNA_primase_core_N_sf"/>
</dbReference>
<dbReference type="CDD" id="cd03364">
    <property type="entry name" value="TOPRIM_DnaG_primases"/>
    <property type="match status" value="1"/>
</dbReference>
<dbReference type="Proteomes" id="UP000183339">
    <property type="component" value="Unassembled WGS sequence"/>
</dbReference>
<keyword evidence="8 12" id="KW-0862">Zinc</keyword>
<dbReference type="FunFam" id="3.90.580.10:FF:000001">
    <property type="entry name" value="DNA primase"/>
    <property type="match status" value="1"/>
</dbReference>
<reference evidence="17 18" key="1">
    <citation type="submission" date="2016-10" db="EMBL/GenBank/DDBJ databases">
        <authorList>
            <person name="de Groot N.N."/>
        </authorList>
    </citation>
    <scope>NUCLEOTIDE SEQUENCE [LARGE SCALE GENOMIC DNA]</scope>
    <source>
        <strain evidence="17 18">Nl7</strain>
    </source>
</reference>
<evidence type="ECO:0000256" key="4">
    <source>
        <dbReference type="ARBA" id="ARBA00022695"/>
    </source>
</evidence>
<keyword evidence="2 12" id="KW-0639">Primosome</keyword>
<dbReference type="InterPro" id="IPR016136">
    <property type="entry name" value="DNA_helicase_N/primase_C"/>
</dbReference>
<dbReference type="Gene3D" id="1.10.860.10">
    <property type="entry name" value="DNAb Helicase, Chain A"/>
    <property type="match status" value="1"/>
</dbReference>
<dbReference type="NCBIfam" id="TIGR01391">
    <property type="entry name" value="dnaG"/>
    <property type="match status" value="1"/>
</dbReference>
<dbReference type="OrthoDB" id="9803773at2"/>
<gene>
    <name evidence="12" type="primary">dnaG</name>
    <name evidence="17" type="ORF">SAMN05216412_101329</name>
</gene>
<keyword evidence="1 12" id="KW-0240">DNA-directed RNA polymerase</keyword>
<evidence type="ECO:0000256" key="1">
    <source>
        <dbReference type="ARBA" id="ARBA00022478"/>
    </source>
</evidence>
<evidence type="ECO:0000256" key="3">
    <source>
        <dbReference type="ARBA" id="ARBA00022679"/>
    </source>
</evidence>
<dbReference type="GO" id="GO:0008270">
    <property type="term" value="F:zinc ion binding"/>
    <property type="evidence" value="ECO:0007669"/>
    <property type="project" value="UniProtKB-UniRule"/>
</dbReference>
<feature type="zinc finger region" description="CHC2-type" evidence="12 14">
    <location>
        <begin position="37"/>
        <end position="61"/>
    </location>
</feature>
<sequence length="598" mass="66381">MISQSFIQELLDRTDIVDVIERDVPLRRAGANYSACCPFHSEKTPSFTVSPTKQFYHCFGCGAHGNAIGFVMEYGGMHFVEAVNELAARIGLQIPAQQAETGAGSQPDSARAKLQGTEGTEGTEHSPGALLEAMKVAARFYREQLKLSKNAIDYLKQRGLTGATAARFGIGYAPAGWQNLHTPFPGQPENATKRLLVQVGLMVEGDGGKCYDRFRDRIMFPIVNLKGRIVGFGGRVLEKGEPKYLNSPETPLFQKGRELYNLFGARRAIREAGKVIVVEGYMDVVALSQHGIEYAVATLGTATTPYHIQKLLRQTDNIVFCFDADSAGKKAAWRALEDSLAQLADGKSISFLFLPEGEDPDSYIRNHGRSAFEKLLEQTLPLSVFLFRELSARADLKSSEGRAKLVQDAKPLLARIAAPGLALMLVKRLTEISGLSERELEGILKIRRVTAFPVREKPSRPKPVSPYEWLLQILLYHPAYIQKLDRELLAYDQEYEKEVVALAALVEFIDAHPHIGGGTAIPLMTIHFRDSPYRALLEQAASKTLGWDGEIDLEAEFAGAMARLHEMKRKQRMAVLHNKSLSTLTPEERQELQRMAMP</sequence>
<dbReference type="EC" id="2.7.7.101" evidence="12"/>
<accession>A0A1H9YPX5</accession>
<dbReference type="GO" id="GO:0005737">
    <property type="term" value="C:cytoplasm"/>
    <property type="evidence" value="ECO:0007669"/>
    <property type="project" value="TreeGrafter"/>
</dbReference>
<dbReference type="Pfam" id="PF01807">
    <property type="entry name" value="Zn_ribbon_DnaG"/>
    <property type="match status" value="1"/>
</dbReference>
<dbReference type="Pfam" id="PF08275">
    <property type="entry name" value="DNAG_N"/>
    <property type="match status" value="1"/>
</dbReference>
<dbReference type="GO" id="GO:0006269">
    <property type="term" value="P:DNA replication, synthesis of primer"/>
    <property type="evidence" value="ECO:0007669"/>
    <property type="project" value="UniProtKB-UniRule"/>
</dbReference>
<protein>
    <recommendedName>
        <fullName evidence="12 13">DNA primase</fullName>
        <ecNumber evidence="12">2.7.7.101</ecNumber>
    </recommendedName>
</protein>
<dbReference type="EMBL" id="FOHI01000001">
    <property type="protein sequence ID" value="SES71097.1"/>
    <property type="molecule type" value="Genomic_DNA"/>
</dbReference>
<dbReference type="Gene3D" id="3.90.580.10">
    <property type="entry name" value="Zinc finger, CHC2-type domain"/>
    <property type="match status" value="1"/>
</dbReference>
<dbReference type="InterPro" id="IPR050219">
    <property type="entry name" value="DnaG_primase"/>
</dbReference>
<feature type="domain" description="Toprim" evidence="16">
    <location>
        <begin position="273"/>
        <end position="355"/>
    </location>
</feature>
<dbReference type="InterPro" id="IPR030846">
    <property type="entry name" value="DnaG_bac"/>
</dbReference>
<comment type="subunit">
    <text evidence="12">Monomer. Interacts with DnaB.</text>
</comment>
<dbReference type="HAMAP" id="MF_00974">
    <property type="entry name" value="DNA_primase_DnaG"/>
    <property type="match status" value="1"/>
</dbReference>
<dbReference type="GO" id="GO:0003677">
    <property type="term" value="F:DNA binding"/>
    <property type="evidence" value="ECO:0007669"/>
    <property type="project" value="UniProtKB-KW"/>
</dbReference>
<dbReference type="SMART" id="SM00400">
    <property type="entry name" value="ZnF_CHCC"/>
    <property type="match status" value="1"/>
</dbReference>
<organism evidence="17 18">
    <name type="scientific">Nitrosospira multiformis</name>
    <dbReference type="NCBI Taxonomy" id="1231"/>
    <lineage>
        <taxon>Bacteria</taxon>
        <taxon>Pseudomonadati</taxon>
        <taxon>Pseudomonadota</taxon>
        <taxon>Betaproteobacteria</taxon>
        <taxon>Nitrosomonadales</taxon>
        <taxon>Nitrosomonadaceae</taxon>
        <taxon>Nitrosospira</taxon>
    </lineage>
</organism>
<dbReference type="Gene3D" id="3.90.980.10">
    <property type="entry name" value="DNA primase, catalytic core, N-terminal domain"/>
    <property type="match status" value="1"/>
</dbReference>
<evidence type="ECO:0000256" key="10">
    <source>
        <dbReference type="ARBA" id="ARBA00023125"/>
    </source>
</evidence>
<evidence type="ECO:0000256" key="5">
    <source>
        <dbReference type="ARBA" id="ARBA00022705"/>
    </source>
</evidence>
<evidence type="ECO:0000259" key="16">
    <source>
        <dbReference type="PROSITE" id="PS50880"/>
    </source>
</evidence>
<evidence type="ECO:0000256" key="9">
    <source>
        <dbReference type="ARBA" id="ARBA00022842"/>
    </source>
</evidence>
<dbReference type="InterPro" id="IPR019475">
    <property type="entry name" value="DNA_primase_DnaB-bd"/>
</dbReference>
<dbReference type="Pfam" id="PF13155">
    <property type="entry name" value="Toprim_2"/>
    <property type="match status" value="1"/>
</dbReference>
<comment type="domain">
    <text evidence="12">Contains an N-terminal zinc-binding domain, a central core domain that contains the primase activity, and a C-terminal DnaB-binding domain.</text>
</comment>
<comment type="similarity">
    <text evidence="12 13">Belongs to the DnaG primase family.</text>
</comment>
<evidence type="ECO:0000256" key="7">
    <source>
        <dbReference type="ARBA" id="ARBA00022771"/>
    </source>
</evidence>
<dbReference type="FunFam" id="3.90.980.10:FF:000001">
    <property type="entry name" value="DNA primase"/>
    <property type="match status" value="1"/>
</dbReference>
<evidence type="ECO:0000256" key="8">
    <source>
        <dbReference type="ARBA" id="ARBA00022833"/>
    </source>
</evidence>
<dbReference type="SUPFAM" id="SSF117023">
    <property type="entry name" value="DNA primase DnaG, C-terminal domain"/>
    <property type="match status" value="1"/>
</dbReference>
<keyword evidence="6 12" id="KW-0479">Metal-binding</keyword>
<feature type="region of interest" description="Disordered" evidence="15">
    <location>
        <begin position="98"/>
        <end position="127"/>
    </location>
</feature>
<keyword evidence="3 12" id="KW-0808">Transferase</keyword>
<dbReference type="GO" id="GO:0000428">
    <property type="term" value="C:DNA-directed RNA polymerase complex"/>
    <property type="evidence" value="ECO:0007669"/>
    <property type="project" value="UniProtKB-KW"/>
</dbReference>
<keyword evidence="11 12" id="KW-0804">Transcription</keyword>
<dbReference type="PIRSF" id="PIRSF002811">
    <property type="entry name" value="DnaG"/>
    <property type="match status" value="1"/>
</dbReference>
<dbReference type="AlphaFoldDB" id="A0A1H9YPX5"/>
<evidence type="ECO:0000313" key="17">
    <source>
        <dbReference type="EMBL" id="SES71097.1"/>
    </source>
</evidence>
<evidence type="ECO:0000256" key="11">
    <source>
        <dbReference type="ARBA" id="ARBA00023163"/>
    </source>
</evidence>
<dbReference type="PANTHER" id="PTHR30313:SF2">
    <property type="entry name" value="DNA PRIMASE"/>
    <property type="match status" value="1"/>
</dbReference>
<comment type="catalytic activity">
    <reaction evidence="12">
        <text>ssDNA + n NTP = ssDNA/pppN(pN)n-1 hybrid + (n-1) diphosphate.</text>
        <dbReference type="EC" id="2.7.7.101"/>
    </reaction>
</comment>